<dbReference type="GO" id="GO:0003677">
    <property type="term" value="F:DNA binding"/>
    <property type="evidence" value="ECO:0007669"/>
    <property type="project" value="UniProtKB-KW"/>
</dbReference>
<dbReference type="PANTHER" id="PTHR30349:SF64">
    <property type="entry name" value="PROPHAGE INTEGRASE INTD-RELATED"/>
    <property type="match status" value="1"/>
</dbReference>
<gene>
    <name evidence="5" type="ORF">DWV76_00350</name>
</gene>
<evidence type="ECO:0000313" key="5">
    <source>
        <dbReference type="EMBL" id="RGW45002.1"/>
    </source>
</evidence>
<dbReference type="PANTHER" id="PTHR30349">
    <property type="entry name" value="PHAGE INTEGRASE-RELATED"/>
    <property type="match status" value="1"/>
</dbReference>
<comment type="caution">
    <text evidence="5">The sequence shown here is derived from an EMBL/GenBank/DDBJ whole genome shotgun (WGS) entry which is preliminary data.</text>
</comment>
<evidence type="ECO:0000256" key="2">
    <source>
        <dbReference type="ARBA" id="ARBA00023125"/>
    </source>
</evidence>
<dbReference type="InterPro" id="IPR011010">
    <property type="entry name" value="DNA_brk_join_enz"/>
</dbReference>
<protein>
    <submittedName>
        <fullName evidence="5">Recombinase</fullName>
    </submittedName>
</protein>
<proteinExistence type="inferred from homology"/>
<dbReference type="InterPro" id="IPR025269">
    <property type="entry name" value="SAM-like_dom"/>
</dbReference>
<dbReference type="InterPro" id="IPR050090">
    <property type="entry name" value="Tyrosine_recombinase_XerCD"/>
</dbReference>
<dbReference type="InterPro" id="IPR013762">
    <property type="entry name" value="Integrase-like_cat_sf"/>
</dbReference>
<dbReference type="GO" id="GO:0015074">
    <property type="term" value="P:DNA integration"/>
    <property type="evidence" value="ECO:0007669"/>
    <property type="project" value="InterPro"/>
</dbReference>
<sequence>MKVYVEDKTYKVYFSITHKCKRFYIYTGLQSTEKFDGMVFPRSDKSAKAKTKRLAELYSNVEDYILLHNGEDVPMLKSHLKEIIKGGKVAEKNFIDYMQMCADSKNLKAGTKRVYDVTIIRIRNYDAKCTFETITKDWLDKFVKHEYERGRMPNGVHIDLRNIKATFNWAIDNEITTLFPFRKYVLPHEETRKRCLSLEQMRQLRDAEFHTNPQRESRDLFMLGFYLIGINISDLLDLKPTDLRGGRICYKRNKTGRLYDIKVEPEALEIIKRYKGKKYLLKYKDNSKFNLKHFESNLNTRLKRLGRFREYNKEPMFPYLSTYYNRHTWATLASEIDIPIETIGRALGHAMWDNAVTSTYIKYDTKKIDEANRKVIDYLNADLECNKDNK</sequence>
<dbReference type="Pfam" id="PF13102">
    <property type="entry name" value="Phage_int_SAM_5"/>
    <property type="match status" value="1"/>
</dbReference>
<reference evidence="5 6" key="1">
    <citation type="submission" date="2018-08" db="EMBL/GenBank/DDBJ databases">
        <title>A genome reference for cultivated species of the human gut microbiota.</title>
        <authorList>
            <person name="Zou Y."/>
            <person name="Xue W."/>
            <person name="Luo G."/>
        </authorList>
    </citation>
    <scope>NUCLEOTIDE SEQUENCE [LARGE SCALE GENOMIC DNA]</scope>
    <source>
        <strain evidence="5 6">AF12-50</strain>
    </source>
</reference>
<dbReference type="AlphaFoldDB" id="A0AA92W725"/>
<dbReference type="EMBL" id="QSAG01000001">
    <property type="protein sequence ID" value="RGW45002.1"/>
    <property type="molecule type" value="Genomic_DNA"/>
</dbReference>
<keyword evidence="2" id="KW-0238">DNA-binding</keyword>
<evidence type="ECO:0000313" key="6">
    <source>
        <dbReference type="Proteomes" id="UP000283785"/>
    </source>
</evidence>
<evidence type="ECO:0000259" key="4">
    <source>
        <dbReference type="PROSITE" id="PS51898"/>
    </source>
</evidence>
<dbReference type="PROSITE" id="PS51898">
    <property type="entry name" value="TYR_RECOMBINASE"/>
    <property type="match status" value="1"/>
</dbReference>
<dbReference type="SUPFAM" id="SSF56349">
    <property type="entry name" value="DNA breaking-rejoining enzymes"/>
    <property type="match status" value="1"/>
</dbReference>
<feature type="domain" description="Tyr recombinase" evidence="4">
    <location>
        <begin position="191"/>
        <end position="377"/>
    </location>
</feature>
<dbReference type="RefSeq" id="WP_118062950.1">
    <property type="nucleotide sequence ID" value="NZ_QSAG01000001.1"/>
</dbReference>
<evidence type="ECO:0000256" key="3">
    <source>
        <dbReference type="ARBA" id="ARBA00023172"/>
    </source>
</evidence>
<accession>A0AA92W725</accession>
<evidence type="ECO:0000256" key="1">
    <source>
        <dbReference type="ARBA" id="ARBA00008857"/>
    </source>
</evidence>
<dbReference type="GO" id="GO:0006310">
    <property type="term" value="P:DNA recombination"/>
    <property type="evidence" value="ECO:0007669"/>
    <property type="project" value="UniProtKB-KW"/>
</dbReference>
<comment type="similarity">
    <text evidence="1">Belongs to the 'phage' integrase family.</text>
</comment>
<name>A0AA92W725_9BACT</name>
<organism evidence="5 6">
    <name type="scientific">Segatella copri</name>
    <dbReference type="NCBI Taxonomy" id="165179"/>
    <lineage>
        <taxon>Bacteria</taxon>
        <taxon>Pseudomonadati</taxon>
        <taxon>Bacteroidota</taxon>
        <taxon>Bacteroidia</taxon>
        <taxon>Bacteroidales</taxon>
        <taxon>Prevotellaceae</taxon>
        <taxon>Segatella</taxon>
    </lineage>
</organism>
<dbReference type="Gene3D" id="1.10.150.130">
    <property type="match status" value="1"/>
</dbReference>
<dbReference type="Proteomes" id="UP000283785">
    <property type="component" value="Unassembled WGS sequence"/>
</dbReference>
<dbReference type="InterPro" id="IPR010998">
    <property type="entry name" value="Integrase_recombinase_N"/>
</dbReference>
<keyword evidence="3" id="KW-0233">DNA recombination</keyword>
<dbReference type="InterPro" id="IPR002104">
    <property type="entry name" value="Integrase_catalytic"/>
</dbReference>
<dbReference type="Gene3D" id="1.10.443.10">
    <property type="entry name" value="Intergrase catalytic core"/>
    <property type="match status" value="1"/>
</dbReference>
<dbReference type="Pfam" id="PF00589">
    <property type="entry name" value="Phage_integrase"/>
    <property type="match status" value="1"/>
</dbReference>